<feature type="transmembrane region" description="Helical" evidence="1">
    <location>
        <begin position="199"/>
        <end position="221"/>
    </location>
</feature>
<keyword evidence="1" id="KW-0812">Transmembrane</keyword>
<keyword evidence="4" id="KW-1185">Reference proteome</keyword>
<evidence type="ECO:0000259" key="2">
    <source>
        <dbReference type="Pfam" id="PF13676"/>
    </source>
</evidence>
<comment type="caution">
    <text evidence="3">The sequence shown here is derived from an EMBL/GenBank/DDBJ whole genome shotgun (WGS) entry which is preliminary data.</text>
</comment>
<dbReference type="SUPFAM" id="SSF52200">
    <property type="entry name" value="Toll/Interleukin receptor TIR domain"/>
    <property type="match status" value="1"/>
</dbReference>
<dbReference type="RefSeq" id="WP_307265531.1">
    <property type="nucleotide sequence ID" value="NZ_JAUSVL010000001.1"/>
</dbReference>
<gene>
    <name evidence="3" type="ORF">J3R75_002627</name>
</gene>
<name>A0AAE3VHK6_9BACT</name>
<evidence type="ECO:0000313" key="4">
    <source>
        <dbReference type="Proteomes" id="UP001238163"/>
    </source>
</evidence>
<dbReference type="GO" id="GO:0007165">
    <property type="term" value="P:signal transduction"/>
    <property type="evidence" value="ECO:0007669"/>
    <property type="project" value="InterPro"/>
</dbReference>
<protein>
    <submittedName>
        <fullName evidence="3">Tetratricopeptide (TPR) repeat protein</fullName>
    </submittedName>
</protein>
<accession>A0AAE3VHK6</accession>
<reference evidence="3" key="1">
    <citation type="submission" date="2023-07" db="EMBL/GenBank/DDBJ databases">
        <title>Genomic Encyclopedia of Type Strains, Phase IV (KMG-IV): sequencing the most valuable type-strain genomes for metagenomic binning, comparative biology and taxonomic classification.</title>
        <authorList>
            <person name="Goeker M."/>
        </authorList>
    </citation>
    <scope>NUCLEOTIDE SEQUENCE</scope>
    <source>
        <strain evidence="3">DSM 24202</strain>
    </source>
</reference>
<feature type="domain" description="TIR" evidence="2">
    <location>
        <begin position="11"/>
        <end position="122"/>
    </location>
</feature>
<dbReference type="InterPro" id="IPR015943">
    <property type="entry name" value="WD40/YVTN_repeat-like_dom_sf"/>
</dbReference>
<dbReference type="Gene3D" id="1.25.40.10">
    <property type="entry name" value="Tetratricopeptide repeat domain"/>
    <property type="match status" value="1"/>
</dbReference>
<dbReference type="PANTHER" id="PTHR47197">
    <property type="entry name" value="PROTEIN NIRF"/>
    <property type="match status" value="1"/>
</dbReference>
<dbReference type="PANTHER" id="PTHR47197:SF3">
    <property type="entry name" value="DIHYDRO-HEME D1 DEHYDROGENASE"/>
    <property type="match status" value="1"/>
</dbReference>
<dbReference type="InterPro" id="IPR051200">
    <property type="entry name" value="Host-pathogen_enzymatic-act"/>
</dbReference>
<dbReference type="EMBL" id="JAUSVL010000001">
    <property type="protein sequence ID" value="MDQ0290520.1"/>
    <property type="molecule type" value="Genomic_DNA"/>
</dbReference>
<dbReference type="Gene3D" id="3.40.50.10140">
    <property type="entry name" value="Toll/interleukin-1 receptor homology (TIR) domain"/>
    <property type="match status" value="1"/>
</dbReference>
<dbReference type="InterPro" id="IPR035897">
    <property type="entry name" value="Toll_tir_struct_dom_sf"/>
</dbReference>
<dbReference type="Proteomes" id="UP001238163">
    <property type="component" value="Unassembled WGS sequence"/>
</dbReference>
<organism evidence="3 4">
    <name type="scientific">Oligosphaera ethanolica</name>
    <dbReference type="NCBI Taxonomy" id="760260"/>
    <lineage>
        <taxon>Bacteria</taxon>
        <taxon>Pseudomonadati</taxon>
        <taxon>Lentisphaerota</taxon>
        <taxon>Oligosphaeria</taxon>
        <taxon>Oligosphaerales</taxon>
        <taxon>Oligosphaeraceae</taxon>
        <taxon>Oligosphaera</taxon>
    </lineage>
</organism>
<dbReference type="InterPro" id="IPR000157">
    <property type="entry name" value="TIR_dom"/>
</dbReference>
<evidence type="ECO:0000313" key="3">
    <source>
        <dbReference type="EMBL" id="MDQ0290520.1"/>
    </source>
</evidence>
<sequence>MVHEPYKYVAFISYSRKDERVARWLQSRLEWFRFPVKLVSDELRPGHPKYVRPVYRDKTDLDVTRAHYWDTIHQAIDASRFLIVLCSPAAAQSGPVDQEIRHFLNNPARQDAVGHLLPVVVGGTLDGKDGDGCLGPALAELKDRLIVRNLPTMLPDADEREKDSWENGFVGVVSFLLGVDRKVIGDHCRREERRRARRAGLLAAVFALLAIAAIGGGAYAWRQRNEAQRQRDLATAAENRAINNLATSYVSSSRAALARREPLVAAQLAESAVDTAPSLASRLAYWESICALPAEHPAYAIPDVVRDNVCVLAPNQLAVADTTTVYRFEDGRETGRLAHGSGVVLDLVREDNGQIWGVGEAGAVFAVSADFCSLKRVYEVGNKCASLSVTKDGRRLAIGRQDGTALLLAVRTGGVLKVEHEISVGGQSRGSVFVSLSGDGTRLYAALNADAGHVSAYDTADGQQVWRQATERPGRIAVSASGRYMAWYATDGMVVAVLAQGQRFLQFASGKSLFGRLSFSPDETCLAYAASDVGASGRIEELNLASGTAQCLYQAPCKLATVQYAAPHRLLAAGLGEGQWVDLSTVRQTQQTSDLVWRVTAQADNSLRAFACGRPNWLDPQGGTLTRRMATRSIGITLEQWPYVRGWASLLGMTGMRAELTEWGLPTATVCGDVLPDGRAVIGLKDGTVALYHEGKTQEVGKLPGTVGHLRAGPAGLLLMAPQTFGDTVRLVRMTESTVTVVAEIPGSMPVTASAFTPDGVCMYVARSSPLGRINDGVIVAVETNAGKILGEASLRACGTVRDLLVLPDGPLLAALASGELAVLDRATMALHHTVPVVDAPLFRLAQFPGEDQTVVTGDEEGVLHVVNLVERKVAYSTRAMGVPVTALCTSPKEWVVAFGNRIECWSRVGDLEFTRQQRSEVRIWSAYDLQQQAKTARESGNVELALRLYRQIQRLQPRQIPFLMEIVELQAELRRYKDALGTFAEVAKAGRAQGMSDAMLQQYSLRKMMLLKAWWEADGNVETLNGAMREAVSFLFDNPGNGAIHLVPMSLLMSDGRSAEACAGLMALYPLLSPHTATPDMTLTRSDAARFATICALAAGIDPAAARARLAESWDAGAAVAPQAERDALKALYLGQPHGDIVATRNDWKATEKARVHFLLGMEAKQAGLGKQAAEHFEQGRACGDWHRINRHALASVRGERTNFEISNENVALYRAVSLLISTHMFMNTGDCKQAFQAAQQAWNAVETLPKTDPDRGRFLPRVAVSLTWTAALSGQPADAIISAEACLPFLPPDTPEPLLMNLAHAYLFNGQFEKAQAIYTKYLGTAFEDGRTWNDELRNDFKLLREAGQDHPDMKRIEALLGIQPAEDAK</sequence>
<dbReference type="InterPro" id="IPR011047">
    <property type="entry name" value="Quinoprotein_ADH-like_sf"/>
</dbReference>
<dbReference type="InterPro" id="IPR011990">
    <property type="entry name" value="TPR-like_helical_dom_sf"/>
</dbReference>
<dbReference type="Pfam" id="PF13676">
    <property type="entry name" value="TIR_2"/>
    <property type="match status" value="1"/>
</dbReference>
<keyword evidence="1" id="KW-0472">Membrane</keyword>
<proteinExistence type="predicted"/>
<dbReference type="SUPFAM" id="SSF50998">
    <property type="entry name" value="Quinoprotein alcohol dehydrogenase-like"/>
    <property type="match status" value="1"/>
</dbReference>
<keyword evidence="1" id="KW-1133">Transmembrane helix</keyword>
<evidence type="ECO:0000256" key="1">
    <source>
        <dbReference type="SAM" id="Phobius"/>
    </source>
</evidence>
<dbReference type="Gene3D" id="2.130.10.10">
    <property type="entry name" value="YVTN repeat-like/Quinoprotein amine dehydrogenase"/>
    <property type="match status" value="2"/>
</dbReference>
<dbReference type="SUPFAM" id="SSF48452">
    <property type="entry name" value="TPR-like"/>
    <property type="match status" value="2"/>
</dbReference>